<dbReference type="EMBL" id="LT607409">
    <property type="protein sequence ID" value="SCF05163.1"/>
    <property type="molecule type" value="Genomic_DNA"/>
</dbReference>
<organism evidence="1 2">
    <name type="scientific">Micromonospora chokoriensis</name>
    <dbReference type="NCBI Taxonomy" id="356851"/>
    <lineage>
        <taxon>Bacteria</taxon>
        <taxon>Bacillati</taxon>
        <taxon>Actinomycetota</taxon>
        <taxon>Actinomycetes</taxon>
        <taxon>Micromonosporales</taxon>
        <taxon>Micromonosporaceae</taxon>
        <taxon>Micromonospora</taxon>
    </lineage>
</organism>
<accession>A0A1C4X9E7</accession>
<keyword evidence="2" id="KW-1185">Reference proteome</keyword>
<dbReference type="RefSeq" id="WP_088988723.1">
    <property type="nucleotide sequence ID" value="NZ_LT607409.1"/>
</dbReference>
<sequence>MEWDYEAYRLIDPGEAEQRFSSSAHVGYPYADPADQQEIRLFEGDWTVDGDLMSAFDFTRPPYHVIIDGDLTQVSELTWVTDDRSSFFLVCGNVEARAVTLGGVTAGPELVISGSLVADEGVLGDCDDPGGRLVVHGRTHTPIAVVLDAFVTDFRRSLDGVAVGEPSAFVGSHPVASYADALRPRLIVDGELDREAIWEDLSAGGAASLLWSQYNPRSD</sequence>
<dbReference type="AlphaFoldDB" id="A0A1C4X9E7"/>
<name>A0A1C4X9E7_9ACTN</name>
<protein>
    <submittedName>
        <fullName evidence="1">Uncharacterized protein</fullName>
    </submittedName>
</protein>
<evidence type="ECO:0000313" key="1">
    <source>
        <dbReference type="EMBL" id="SCF05163.1"/>
    </source>
</evidence>
<reference evidence="2" key="1">
    <citation type="submission" date="2016-06" db="EMBL/GenBank/DDBJ databases">
        <authorList>
            <person name="Varghese N."/>
            <person name="Submissions Spin"/>
        </authorList>
    </citation>
    <scope>NUCLEOTIDE SEQUENCE [LARGE SCALE GENOMIC DNA]</scope>
    <source>
        <strain evidence="2">DSM 45160</strain>
    </source>
</reference>
<gene>
    <name evidence="1" type="ORF">GA0070612_3339</name>
</gene>
<evidence type="ECO:0000313" key="2">
    <source>
        <dbReference type="Proteomes" id="UP000198224"/>
    </source>
</evidence>
<dbReference type="Proteomes" id="UP000198224">
    <property type="component" value="Chromosome I"/>
</dbReference>
<proteinExistence type="predicted"/>